<sequence>MSCMERELCGGSDEKVRASTVISSSSSGFGYSDHLSPTPGYPVQHPQLVAATAAMCSSDDSGSEIFHLASGINLIGFPKNSPHHIPGLSNRDDDVGAVAWTHHHQHHPHNYLMAPTPLMVGGEADDGEDHSLRCAVFPCERNERPSQGLSLSLSSTNPSGIRLQSFELRQADGPSHQNHGPQFDDQRSDSFYGKSIQPQQMSPGQLPLRNSKFLGPAQELLNELCSLGSNDYDAKRPKGQKGSKGQEDEKRNGSAASSSKQEQSLQSLELVELQRRKAKLLAMLEEVDRRYRHYCNQMKAVVTSFESVAGVGSATVYSAFASKAMSRHFRCLRDGIVGQLQVTRKAMGEKDTAAPGTTKGETPRLRIIDQALRQQRAFQQMTMMENHPWRPQRGLPERSVSVLRAWLFEHFLHPYPSDVDKHILARQTGLSRSQVSNWFINARVRLWKPMVEEMYMEETKEHDNLLDGVVSPSDIDESGHPGSLNHLLLPHMEDQRPSSDQLVRIDSECLSSIISGPDPKADGRHHHLHLSRAGIRNPNTTHHHHHLMQPPNQWMELDLASYNQNAAAGAVAYDNMGTNFGGGGVSLTLGLQQHRGGHHQGVSLAFSPVTAVQGSLFYPREQIEDCHPVVQYSILDGEGQNLPYRNLMGTQLLRDLAG</sequence>
<proteinExistence type="predicted"/>
<evidence type="ECO:0000313" key="2">
    <source>
        <dbReference type="Proteomes" id="UP001057402"/>
    </source>
</evidence>
<gene>
    <name evidence="1" type="ORF">MLD38_038637</name>
</gene>
<dbReference type="Proteomes" id="UP001057402">
    <property type="component" value="Chromosome 12"/>
</dbReference>
<accession>A0ACB9KZI6</accession>
<evidence type="ECO:0000313" key="1">
    <source>
        <dbReference type="EMBL" id="KAI4302950.1"/>
    </source>
</evidence>
<name>A0ACB9KZI6_9MYRT</name>
<reference evidence="2" key="1">
    <citation type="journal article" date="2023" name="Front. Plant Sci.">
        <title>Chromosomal-level genome assembly of Melastoma candidum provides insights into trichome evolution.</title>
        <authorList>
            <person name="Zhong Y."/>
            <person name="Wu W."/>
            <person name="Sun C."/>
            <person name="Zou P."/>
            <person name="Liu Y."/>
            <person name="Dai S."/>
            <person name="Zhou R."/>
        </authorList>
    </citation>
    <scope>NUCLEOTIDE SEQUENCE [LARGE SCALE GENOMIC DNA]</scope>
</reference>
<keyword evidence="2" id="KW-1185">Reference proteome</keyword>
<organism evidence="1 2">
    <name type="scientific">Melastoma candidum</name>
    <dbReference type="NCBI Taxonomy" id="119954"/>
    <lineage>
        <taxon>Eukaryota</taxon>
        <taxon>Viridiplantae</taxon>
        <taxon>Streptophyta</taxon>
        <taxon>Embryophyta</taxon>
        <taxon>Tracheophyta</taxon>
        <taxon>Spermatophyta</taxon>
        <taxon>Magnoliopsida</taxon>
        <taxon>eudicotyledons</taxon>
        <taxon>Gunneridae</taxon>
        <taxon>Pentapetalae</taxon>
        <taxon>rosids</taxon>
        <taxon>malvids</taxon>
        <taxon>Myrtales</taxon>
        <taxon>Melastomataceae</taxon>
        <taxon>Melastomatoideae</taxon>
        <taxon>Melastomateae</taxon>
        <taxon>Melastoma</taxon>
    </lineage>
</organism>
<dbReference type="EMBL" id="CM042891">
    <property type="protein sequence ID" value="KAI4302950.1"/>
    <property type="molecule type" value="Genomic_DNA"/>
</dbReference>
<comment type="caution">
    <text evidence="1">The sequence shown here is derived from an EMBL/GenBank/DDBJ whole genome shotgun (WGS) entry which is preliminary data.</text>
</comment>
<protein>
    <submittedName>
        <fullName evidence="1">Uncharacterized protein</fullName>
    </submittedName>
</protein>